<evidence type="ECO:0000256" key="1">
    <source>
        <dbReference type="ARBA" id="ARBA00004141"/>
    </source>
</evidence>
<feature type="transmembrane region" description="Helical" evidence="7">
    <location>
        <begin position="109"/>
        <end position="127"/>
    </location>
</feature>
<feature type="domain" description="Peptidase S54 rhomboid" evidence="8">
    <location>
        <begin position="45"/>
        <end position="176"/>
    </location>
</feature>
<organism evidence="9 10">
    <name type="scientific">Microbacterium amylolyticum</name>
    <dbReference type="NCBI Taxonomy" id="936337"/>
    <lineage>
        <taxon>Bacteria</taxon>
        <taxon>Bacillati</taxon>
        <taxon>Actinomycetota</taxon>
        <taxon>Actinomycetes</taxon>
        <taxon>Micrococcales</taxon>
        <taxon>Microbacteriaceae</taxon>
        <taxon>Microbacterium</taxon>
    </lineage>
</organism>
<dbReference type="SUPFAM" id="SSF144091">
    <property type="entry name" value="Rhomboid-like"/>
    <property type="match status" value="1"/>
</dbReference>
<comment type="similarity">
    <text evidence="2">Belongs to the peptidase S54 family.</text>
</comment>
<evidence type="ECO:0000256" key="4">
    <source>
        <dbReference type="ARBA" id="ARBA00022801"/>
    </source>
</evidence>
<feature type="transmembrane region" description="Helical" evidence="7">
    <location>
        <begin position="134"/>
        <end position="153"/>
    </location>
</feature>
<evidence type="ECO:0000256" key="3">
    <source>
        <dbReference type="ARBA" id="ARBA00022692"/>
    </source>
</evidence>
<evidence type="ECO:0000313" key="10">
    <source>
        <dbReference type="Proteomes" id="UP001519362"/>
    </source>
</evidence>
<evidence type="ECO:0000256" key="7">
    <source>
        <dbReference type="SAM" id="Phobius"/>
    </source>
</evidence>
<keyword evidence="4" id="KW-0378">Hydrolase</keyword>
<accession>A0ABS4ZIK9</accession>
<dbReference type="GO" id="GO:0006508">
    <property type="term" value="P:proteolysis"/>
    <property type="evidence" value="ECO:0007669"/>
    <property type="project" value="UniProtKB-KW"/>
</dbReference>
<feature type="transmembrane region" description="Helical" evidence="7">
    <location>
        <begin position="159"/>
        <end position="175"/>
    </location>
</feature>
<evidence type="ECO:0000259" key="8">
    <source>
        <dbReference type="Pfam" id="PF01694"/>
    </source>
</evidence>
<name>A0ABS4ZIK9_9MICO</name>
<keyword evidence="9" id="KW-0645">Protease</keyword>
<dbReference type="InterPro" id="IPR035952">
    <property type="entry name" value="Rhomboid-like_sf"/>
</dbReference>
<sequence length="214" mass="22972">MTAIFIVTAVTYLLQMVSIVAPGFQVQAWLMFYAPYLYPEFGTFQPWRIVTAAIVHSGFWHVALNMIALWMVGRILEPMLGGGRFLTTYLMSAAGGSAAVALLSFGTPVVGASGAVFGLFGALLVIGRSVGANMTGLFIVLGINLVLGFVPVFNISWQAHVGGLAVGALIGLIFSRTRRPDQRRRQTFFLVLLGLGLMAAFAVPPLTGYLTLTR</sequence>
<evidence type="ECO:0000313" key="9">
    <source>
        <dbReference type="EMBL" id="MBP2436868.1"/>
    </source>
</evidence>
<dbReference type="Proteomes" id="UP001519362">
    <property type="component" value="Unassembled WGS sequence"/>
</dbReference>
<comment type="subcellular location">
    <subcellularLocation>
        <location evidence="1">Membrane</location>
        <topology evidence="1">Multi-pass membrane protein</topology>
    </subcellularLocation>
</comment>
<dbReference type="Gene3D" id="1.20.1540.10">
    <property type="entry name" value="Rhomboid-like"/>
    <property type="match status" value="1"/>
</dbReference>
<dbReference type="Pfam" id="PF01694">
    <property type="entry name" value="Rhomboid"/>
    <property type="match status" value="1"/>
</dbReference>
<keyword evidence="10" id="KW-1185">Reference proteome</keyword>
<dbReference type="RefSeq" id="WP_241244916.1">
    <property type="nucleotide sequence ID" value="NZ_CP049253.1"/>
</dbReference>
<dbReference type="EMBL" id="JAGIOL010000001">
    <property type="protein sequence ID" value="MBP2436868.1"/>
    <property type="molecule type" value="Genomic_DNA"/>
</dbReference>
<gene>
    <name evidence="9" type="ORF">JOF34_001454</name>
</gene>
<keyword evidence="6 7" id="KW-0472">Membrane</keyword>
<evidence type="ECO:0000256" key="6">
    <source>
        <dbReference type="ARBA" id="ARBA00023136"/>
    </source>
</evidence>
<feature type="transmembrane region" description="Helical" evidence="7">
    <location>
        <begin position="85"/>
        <end position="103"/>
    </location>
</feature>
<keyword evidence="3 7" id="KW-0812">Transmembrane</keyword>
<dbReference type="GO" id="GO:0008233">
    <property type="term" value="F:peptidase activity"/>
    <property type="evidence" value="ECO:0007669"/>
    <property type="project" value="UniProtKB-KW"/>
</dbReference>
<feature type="transmembrane region" description="Helical" evidence="7">
    <location>
        <begin position="187"/>
        <end position="212"/>
    </location>
</feature>
<protein>
    <submittedName>
        <fullName evidence="9">Membrane associated rhomboid family serine protease</fullName>
    </submittedName>
</protein>
<feature type="transmembrane region" description="Helical" evidence="7">
    <location>
        <begin position="47"/>
        <end position="73"/>
    </location>
</feature>
<dbReference type="InterPro" id="IPR022764">
    <property type="entry name" value="Peptidase_S54_rhomboid_dom"/>
</dbReference>
<proteinExistence type="inferred from homology"/>
<evidence type="ECO:0000256" key="5">
    <source>
        <dbReference type="ARBA" id="ARBA00022989"/>
    </source>
</evidence>
<comment type="caution">
    <text evidence="9">The sequence shown here is derived from an EMBL/GenBank/DDBJ whole genome shotgun (WGS) entry which is preliminary data.</text>
</comment>
<dbReference type="InterPro" id="IPR050925">
    <property type="entry name" value="Rhomboid_protease_S54"/>
</dbReference>
<dbReference type="PANTHER" id="PTHR43731:SF14">
    <property type="entry name" value="PRESENILIN-ASSOCIATED RHOMBOID-LIKE PROTEIN, MITOCHONDRIAL"/>
    <property type="match status" value="1"/>
</dbReference>
<reference evidence="9 10" key="1">
    <citation type="submission" date="2021-03" db="EMBL/GenBank/DDBJ databases">
        <title>Sequencing the genomes of 1000 actinobacteria strains.</title>
        <authorList>
            <person name="Klenk H.-P."/>
        </authorList>
    </citation>
    <scope>NUCLEOTIDE SEQUENCE [LARGE SCALE GENOMIC DNA]</scope>
    <source>
        <strain evidence="9 10">DSM 24221</strain>
    </source>
</reference>
<keyword evidence="5 7" id="KW-1133">Transmembrane helix</keyword>
<evidence type="ECO:0000256" key="2">
    <source>
        <dbReference type="ARBA" id="ARBA00009045"/>
    </source>
</evidence>
<dbReference type="PANTHER" id="PTHR43731">
    <property type="entry name" value="RHOMBOID PROTEASE"/>
    <property type="match status" value="1"/>
</dbReference>